<evidence type="ECO:0000256" key="1">
    <source>
        <dbReference type="ARBA" id="ARBA00022723"/>
    </source>
</evidence>
<evidence type="ECO:0000259" key="5">
    <source>
        <dbReference type="PROSITE" id="PS51471"/>
    </source>
</evidence>
<accession>A0ABQ7UMQ6</accession>
<name>A0ABQ7UMQ6_SOLTU</name>
<keyword evidence="3 4" id="KW-0408">Iron</keyword>
<dbReference type="InterPro" id="IPR027443">
    <property type="entry name" value="IPNS-like_sf"/>
</dbReference>
<gene>
    <name evidence="6" type="ORF">KY290_030129</name>
</gene>
<dbReference type="Gene3D" id="2.60.120.330">
    <property type="entry name" value="B-lactam Antibiotic, Isopenicillin N Synthase, Chain"/>
    <property type="match status" value="1"/>
</dbReference>
<keyword evidence="1 4" id="KW-0479">Metal-binding</keyword>
<dbReference type="EMBL" id="JAIVGD010000019">
    <property type="protein sequence ID" value="KAH0750897.1"/>
    <property type="molecule type" value="Genomic_DNA"/>
</dbReference>
<organism evidence="6 7">
    <name type="scientific">Solanum tuberosum</name>
    <name type="common">Potato</name>
    <dbReference type="NCBI Taxonomy" id="4113"/>
    <lineage>
        <taxon>Eukaryota</taxon>
        <taxon>Viridiplantae</taxon>
        <taxon>Streptophyta</taxon>
        <taxon>Embryophyta</taxon>
        <taxon>Tracheophyta</taxon>
        <taxon>Spermatophyta</taxon>
        <taxon>Magnoliopsida</taxon>
        <taxon>eudicotyledons</taxon>
        <taxon>Gunneridae</taxon>
        <taxon>Pentapetalae</taxon>
        <taxon>asterids</taxon>
        <taxon>lamiids</taxon>
        <taxon>Solanales</taxon>
        <taxon>Solanaceae</taxon>
        <taxon>Solanoideae</taxon>
        <taxon>Solaneae</taxon>
        <taxon>Solanum</taxon>
    </lineage>
</organism>
<proteinExistence type="inferred from homology"/>
<dbReference type="InterPro" id="IPR044861">
    <property type="entry name" value="IPNS-like_FE2OG_OXY"/>
</dbReference>
<dbReference type="InterPro" id="IPR050231">
    <property type="entry name" value="Iron_ascorbate_oxido_reductase"/>
</dbReference>
<evidence type="ECO:0000256" key="2">
    <source>
        <dbReference type="ARBA" id="ARBA00022896"/>
    </source>
</evidence>
<feature type="domain" description="Fe2OG dioxygenase" evidence="5">
    <location>
        <begin position="157"/>
        <end position="258"/>
    </location>
</feature>
<comment type="similarity">
    <text evidence="4">Belongs to the iron/ascorbate-dependent oxidoreductase family.</text>
</comment>
<keyword evidence="4" id="KW-0560">Oxidoreductase</keyword>
<evidence type="ECO:0000313" key="6">
    <source>
        <dbReference type="EMBL" id="KAH0750897.1"/>
    </source>
</evidence>
<keyword evidence="2" id="KW-0847">Vitamin C</keyword>
<comment type="caution">
    <text evidence="6">The sequence shown here is derived from an EMBL/GenBank/DDBJ whole genome shotgun (WGS) entry which is preliminary data.</text>
</comment>
<dbReference type="Pfam" id="PF14226">
    <property type="entry name" value="DIOX_N"/>
    <property type="match status" value="1"/>
</dbReference>
<evidence type="ECO:0000313" key="7">
    <source>
        <dbReference type="Proteomes" id="UP000826656"/>
    </source>
</evidence>
<dbReference type="InterPro" id="IPR005123">
    <property type="entry name" value="Oxoglu/Fe-dep_dioxygenase_dom"/>
</dbReference>
<reference evidence="6 7" key="1">
    <citation type="journal article" date="2021" name="bioRxiv">
        <title>Chromosome-scale and haplotype-resolved genome assembly of a tetraploid potato cultivar.</title>
        <authorList>
            <person name="Sun H."/>
            <person name="Jiao W.-B."/>
            <person name="Krause K."/>
            <person name="Campoy J.A."/>
            <person name="Goel M."/>
            <person name="Folz-Donahue K."/>
            <person name="Kukat C."/>
            <person name="Huettel B."/>
            <person name="Schneeberger K."/>
        </authorList>
    </citation>
    <scope>NUCLEOTIDE SEQUENCE [LARGE SCALE GENOMIC DNA]</scope>
    <source>
        <strain evidence="6">SolTubOtavaFocal</strain>
        <tissue evidence="6">Leaves</tissue>
    </source>
</reference>
<dbReference type="Pfam" id="PF03171">
    <property type="entry name" value="2OG-FeII_Oxy"/>
    <property type="match status" value="1"/>
</dbReference>
<dbReference type="PANTHER" id="PTHR47990">
    <property type="entry name" value="2-OXOGLUTARATE (2OG) AND FE(II)-DEPENDENT OXYGENASE SUPERFAMILY PROTEIN-RELATED"/>
    <property type="match status" value="1"/>
</dbReference>
<keyword evidence="7" id="KW-1185">Reference proteome</keyword>
<dbReference type="PROSITE" id="PS51471">
    <property type="entry name" value="FE2OG_OXY"/>
    <property type="match status" value="1"/>
</dbReference>
<dbReference type="InterPro" id="IPR026992">
    <property type="entry name" value="DIOX_N"/>
</dbReference>
<dbReference type="SUPFAM" id="SSF51197">
    <property type="entry name" value="Clavaminate synthase-like"/>
    <property type="match status" value="1"/>
</dbReference>
<sequence>MIKLPEIDFFHEDLKSGTLVWNQVKSQVHKALVEYGCFKASFDKISIHLKKSIFEVSQELFDLPLQNKLKNISTRPLHGYIGPCPQIPLYESLCFDDANIHNKAEKFTQTLWPQGNSFFCKTIQSYSEQLSELDQIVNRMILESLGMEKYMDEHMNSTNYLLRLMKYKAPQSSETEMGMNVHTDRSNLTILYQNQVNGLQILTKDGQWINVDPTPDTFIVMIGDPLHAWTNGRLHAPYHRVIMRGKEARYSIGFFSRPKAGHIIKTPKELVDEDHPLLFKPFVHAEYLDFCYRAFNNTKEGMGCESILKTYYGKL</sequence>
<evidence type="ECO:0000256" key="3">
    <source>
        <dbReference type="ARBA" id="ARBA00023004"/>
    </source>
</evidence>
<dbReference type="Proteomes" id="UP000826656">
    <property type="component" value="Unassembled WGS sequence"/>
</dbReference>
<evidence type="ECO:0000256" key="4">
    <source>
        <dbReference type="RuleBase" id="RU003682"/>
    </source>
</evidence>
<protein>
    <recommendedName>
        <fullName evidence="5">Fe2OG dioxygenase domain-containing protein</fullName>
    </recommendedName>
</protein>